<keyword evidence="11 16" id="KW-0407">Ion channel</keyword>
<dbReference type="GO" id="GO:0005254">
    <property type="term" value="F:chloride channel activity"/>
    <property type="evidence" value="ECO:0007669"/>
    <property type="project" value="UniProtKB-ARBA"/>
</dbReference>
<evidence type="ECO:0000256" key="16">
    <source>
        <dbReference type="RuleBase" id="RU000687"/>
    </source>
</evidence>
<comment type="caution">
    <text evidence="20">The sequence shown here is derived from an EMBL/GenBank/DDBJ whole genome shotgun (WGS) entry which is preliminary data.</text>
</comment>
<protein>
    <recommendedName>
        <fullName evidence="14">pH-sensitive chloride channel 2</fullName>
    </recommendedName>
    <alternativeName>
        <fullName evidence="15">Ligand-gated chloride channel protein hodor</fullName>
    </alternativeName>
</protein>
<comment type="catalytic activity">
    <reaction evidence="12">
        <text>chloride(in) = chloride(out)</text>
        <dbReference type="Rhea" id="RHEA:29823"/>
        <dbReference type="ChEBI" id="CHEBI:17996"/>
    </reaction>
    <physiologicalReaction direction="left-to-right" evidence="12">
        <dbReference type="Rhea" id="RHEA:29824"/>
    </physiologicalReaction>
</comment>
<comment type="subcellular location">
    <subcellularLocation>
        <location evidence="1">Cell membrane</location>
        <topology evidence="1">Multi-pass membrane protein</topology>
    </subcellularLocation>
</comment>
<dbReference type="PRINTS" id="PR00252">
    <property type="entry name" value="NRIONCHANNEL"/>
</dbReference>
<evidence type="ECO:0000256" key="7">
    <source>
        <dbReference type="ARBA" id="ARBA00023065"/>
    </source>
</evidence>
<evidence type="ECO:0000313" key="21">
    <source>
        <dbReference type="Proteomes" id="UP000663880"/>
    </source>
</evidence>
<dbReference type="SUPFAM" id="SSF90112">
    <property type="entry name" value="Neurotransmitter-gated ion-channel transmembrane pore"/>
    <property type="match status" value="1"/>
</dbReference>
<dbReference type="InterPro" id="IPR036719">
    <property type="entry name" value="Neuro-gated_channel_TM_sf"/>
</dbReference>
<dbReference type="GO" id="GO:0099095">
    <property type="term" value="F:ligand-gated monoatomic anion channel activity"/>
    <property type="evidence" value="ECO:0007669"/>
    <property type="project" value="UniProtKB-ARBA"/>
</dbReference>
<evidence type="ECO:0000256" key="14">
    <source>
        <dbReference type="ARBA" id="ARBA00073427"/>
    </source>
</evidence>
<feature type="region of interest" description="Disordered" evidence="17">
    <location>
        <begin position="70"/>
        <end position="89"/>
    </location>
</feature>
<evidence type="ECO:0000256" key="4">
    <source>
        <dbReference type="ARBA" id="ARBA00022692"/>
    </source>
</evidence>
<evidence type="ECO:0000256" key="11">
    <source>
        <dbReference type="ARBA" id="ARBA00023303"/>
    </source>
</evidence>
<dbReference type="Gene3D" id="2.70.170.10">
    <property type="entry name" value="Neurotransmitter-gated ion-channel ligand-binding domain"/>
    <property type="match status" value="1"/>
</dbReference>
<keyword evidence="2 16" id="KW-0813">Transport</keyword>
<dbReference type="OrthoDB" id="3176171at2759"/>
<evidence type="ECO:0000256" key="10">
    <source>
        <dbReference type="ARBA" id="ARBA00023286"/>
    </source>
</evidence>
<keyword evidence="10" id="KW-1071">Ligand-gated ion channel</keyword>
<evidence type="ECO:0000256" key="5">
    <source>
        <dbReference type="ARBA" id="ARBA00022729"/>
    </source>
</evidence>
<dbReference type="InterPro" id="IPR006201">
    <property type="entry name" value="Neur_channel"/>
</dbReference>
<keyword evidence="7 16" id="KW-0406">Ion transport</keyword>
<feature type="compositionally biased region" description="Low complexity" evidence="17">
    <location>
        <begin position="468"/>
        <end position="482"/>
    </location>
</feature>
<feature type="region of interest" description="Disordered" evidence="17">
    <location>
        <begin position="517"/>
        <end position="547"/>
    </location>
</feature>
<dbReference type="AlphaFoldDB" id="A0A821WBC5"/>
<evidence type="ECO:0000256" key="3">
    <source>
        <dbReference type="ARBA" id="ARBA00022475"/>
    </source>
</evidence>
<dbReference type="InterPro" id="IPR006028">
    <property type="entry name" value="GABAA/Glycine_rcpt"/>
</dbReference>
<dbReference type="FunFam" id="2.70.170.10:FF:000042">
    <property type="entry name" value="Blast:Glycine receptor subunit alpha-3"/>
    <property type="match status" value="1"/>
</dbReference>
<dbReference type="Gene3D" id="1.20.58.390">
    <property type="entry name" value="Neurotransmitter-gated ion-channel transmembrane domain"/>
    <property type="match status" value="1"/>
</dbReference>
<dbReference type="GO" id="GO:0005886">
    <property type="term" value="C:plasma membrane"/>
    <property type="evidence" value="ECO:0007669"/>
    <property type="project" value="UniProtKB-SubCell"/>
</dbReference>
<evidence type="ECO:0000256" key="15">
    <source>
        <dbReference type="ARBA" id="ARBA00082029"/>
    </source>
</evidence>
<dbReference type="PRINTS" id="PR00253">
    <property type="entry name" value="GABAARECEPTR"/>
</dbReference>
<dbReference type="CDD" id="cd19049">
    <property type="entry name" value="LGIC_TM_anion"/>
    <property type="match status" value="1"/>
</dbReference>
<feature type="domain" description="Neurotransmitter-gated ion-channel transmembrane" evidence="19">
    <location>
        <begin position="351"/>
        <end position="579"/>
    </location>
</feature>
<dbReference type="CDD" id="cd18987">
    <property type="entry name" value="LGIC_ECD_anion"/>
    <property type="match status" value="1"/>
</dbReference>
<organism evidence="20 21">
    <name type="scientific">Pieris macdunnoughi</name>
    <dbReference type="NCBI Taxonomy" id="345717"/>
    <lineage>
        <taxon>Eukaryota</taxon>
        <taxon>Metazoa</taxon>
        <taxon>Ecdysozoa</taxon>
        <taxon>Arthropoda</taxon>
        <taxon>Hexapoda</taxon>
        <taxon>Insecta</taxon>
        <taxon>Pterygota</taxon>
        <taxon>Neoptera</taxon>
        <taxon>Endopterygota</taxon>
        <taxon>Lepidoptera</taxon>
        <taxon>Glossata</taxon>
        <taxon>Ditrysia</taxon>
        <taxon>Papilionoidea</taxon>
        <taxon>Pieridae</taxon>
        <taxon>Pierinae</taxon>
        <taxon>Pieris</taxon>
    </lineage>
</organism>
<dbReference type="NCBIfam" id="TIGR00860">
    <property type="entry name" value="LIC"/>
    <property type="match status" value="1"/>
</dbReference>
<reference evidence="20" key="1">
    <citation type="submission" date="2021-02" db="EMBL/GenBank/DDBJ databases">
        <authorList>
            <person name="Steward A R."/>
        </authorList>
    </citation>
    <scope>NUCLEOTIDE SEQUENCE</scope>
</reference>
<comment type="caution">
    <text evidence="16">Lacks conserved residue(s) required for the propagation of feature annotation.</text>
</comment>
<evidence type="ECO:0000256" key="9">
    <source>
        <dbReference type="ARBA" id="ARBA00023180"/>
    </source>
</evidence>
<dbReference type="EMBL" id="CAJOBZ010000061">
    <property type="protein sequence ID" value="CAF4923280.1"/>
    <property type="molecule type" value="Genomic_DNA"/>
</dbReference>
<keyword evidence="8 16" id="KW-0472">Membrane</keyword>
<dbReference type="Pfam" id="PF02932">
    <property type="entry name" value="Neur_chan_memb"/>
    <property type="match status" value="1"/>
</dbReference>
<keyword evidence="6 16" id="KW-1133">Transmembrane helix</keyword>
<evidence type="ECO:0000256" key="2">
    <source>
        <dbReference type="ARBA" id="ARBA00022448"/>
    </source>
</evidence>
<keyword evidence="9" id="KW-0325">Glycoprotein</keyword>
<feature type="region of interest" description="Disordered" evidence="17">
    <location>
        <begin position="463"/>
        <end position="485"/>
    </location>
</feature>
<dbReference type="SUPFAM" id="SSF63712">
    <property type="entry name" value="Nicotinic receptor ligand binding domain-like"/>
    <property type="match status" value="1"/>
</dbReference>
<evidence type="ECO:0000256" key="8">
    <source>
        <dbReference type="ARBA" id="ARBA00023136"/>
    </source>
</evidence>
<dbReference type="PROSITE" id="PS00236">
    <property type="entry name" value="NEUROTR_ION_CHANNEL"/>
    <property type="match status" value="1"/>
</dbReference>
<dbReference type="InterPro" id="IPR006029">
    <property type="entry name" value="Neurotrans-gated_channel_TM"/>
</dbReference>
<name>A0A821WBC5_9NEOP</name>
<evidence type="ECO:0000259" key="19">
    <source>
        <dbReference type="Pfam" id="PF02932"/>
    </source>
</evidence>
<feature type="domain" description="Neurotransmitter-gated ion-channel ligand-binding" evidence="18">
    <location>
        <begin position="126"/>
        <end position="342"/>
    </location>
</feature>
<proteinExistence type="inferred from homology"/>
<accession>A0A821WBC5</accession>
<keyword evidence="5" id="KW-0732">Signal</keyword>
<evidence type="ECO:0000256" key="6">
    <source>
        <dbReference type="ARBA" id="ARBA00022989"/>
    </source>
</evidence>
<dbReference type="InterPro" id="IPR038050">
    <property type="entry name" value="Neuro_actylchol_rec"/>
</dbReference>
<dbReference type="Proteomes" id="UP000663880">
    <property type="component" value="Unassembled WGS sequence"/>
</dbReference>
<evidence type="ECO:0000256" key="1">
    <source>
        <dbReference type="ARBA" id="ARBA00004651"/>
    </source>
</evidence>
<evidence type="ECO:0000256" key="12">
    <source>
        <dbReference type="ARBA" id="ARBA00051122"/>
    </source>
</evidence>
<dbReference type="InterPro" id="IPR006202">
    <property type="entry name" value="Neur_chan_lig-bd"/>
</dbReference>
<dbReference type="InterPro" id="IPR036734">
    <property type="entry name" value="Neur_chan_lig-bd_sf"/>
</dbReference>
<evidence type="ECO:0000259" key="18">
    <source>
        <dbReference type="Pfam" id="PF02931"/>
    </source>
</evidence>
<dbReference type="PANTHER" id="PTHR18945">
    <property type="entry name" value="NEUROTRANSMITTER GATED ION CHANNEL"/>
    <property type="match status" value="1"/>
</dbReference>
<dbReference type="GO" id="GO:0005230">
    <property type="term" value="F:extracellular ligand-gated monoatomic ion channel activity"/>
    <property type="evidence" value="ECO:0007669"/>
    <property type="project" value="InterPro"/>
</dbReference>
<dbReference type="Pfam" id="PF02931">
    <property type="entry name" value="Neur_chan_LBD"/>
    <property type="match status" value="1"/>
</dbReference>
<dbReference type="GO" id="GO:0004888">
    <property type="term" value="F:transmembrane signaling receptor activity"/>
    <property type="evidence" value="ECO:0007669"/>
    <property type="project" value="InterPro"/>
</dbReference>
<keyword evidence="21" id="KW-1185">Reference proteome</keyword>
<feature type="transmembrane region" description="Helical" evidence="16">
    <location>
        <begin position="565"/>
        <end position="583"/>
    </location>
</feature>
<keyword evidence="4 16" id="KW-0812">Transmembrane</keyword>
<evidence type="ECO:0000256" key="13">
    <source>
        <dbReference type="ARBA" id="ARBA00061606"/>
    </source>
</evidence>
<dbReference type="InterPro" id="IPR018000">
    <property type="entry name" value="Neurotransmitter_ion_chnl_CS"/>
</dbReference>
<comment type="similarity">
    <text evidence="13 16">Belongs to the ligand-gated ion channel (TC 1.A.9) family.</text>
</comment>
<evidence type="ECO:0000313" key="20">
    <source>
        <dbReference type="EMBL" id="CAF4923280.1"/>
    </source>
</evidence>
<feature type="transmembrane region" description="Helical" evidence="16">
    <location>
        <begin position="343"/>
        <end position="365"/>
    </location>
</feature>
<evidence type="ECO:0000256" key="17">
    <source>
        <dbReference type="SAM" id="MobiDB-lite"/>
    </source>
</evidence>
<feature type="transmembrane region" description="Helical" evidence="16">
    <location>
        <begin position="408"/>
        <end position="431"/>
    </location>
</feature>
<sequence>MCDDETLRAASRSSKEESEQCTSLFNCLKPNCWKYRSCAMSQMPTTKTNIKETQYSIVFCLLTKIGSQMPQGRMQLPPKSKKKKSTTADKQAEVLDKASELLSVSVSEVDLDCPSLDNGDTYTQSEFLSRLAHTCRYDHLLLPTYETRDVVYVHASAYIYVIQPADAHDLNFKLHFLLQLRWTDPRLAYLPYSPEREKIIGEDDLRSRVWAPHLYIPNEQSSNLMGTGRKDVLISIAPNGEVLFSRRMQGVLYCWMNLQKFPFDVQTCSLNLESWNYNASILRLMWEVDNPVRLSSELHLTEYSLLDYWTNESVVRGDIINMRLGGAGNYSALKFTFKLSREVGYYLMDYFIPSMMIVAMSWVSFWLQADASPPRITLGTSTMLSFITLASSQAKTLPKVSYIKASEIWFLGCTGFIFAALVEFAFVNTIFYRKSVAPLKKVNSKYILKSTLTPRLARKALQKEIEESSPQLSKSRSCSSLSQDTNNDPAGMGYNNYLTVHSFPSAINVPTITTESYDDLNTRQSPGRRHLNSGSENSDEPPPHHTWTEMTPKEIAAWIDKRSRVLFPLLFLCFNILYWTFVYCL</sequence>
<gene>
    <name evidence="20" type="ORF">PMACD_LOCUS13219</name>
</gene>
<keyword evidence="3" id="KW-1003">Cell membrane</keyword>